<feature type="transmembrane region" description="Helical" evidence="9">
    <location>
        <begin position="130"/>
        <end position="153"/>
    </location>
</feature>
<feature type="domain" description="Signal transduction histidine kinase subgroup 3 dimerisation and phosphoacceptor" evidence="10">
    <location>
        <begin position="189"/>
        <end position="253"/>
    </location>
</feature>
<keyword evidence="9" id="KW-0812">Transmembrane</keyword>
<feature type="transmembrane region" description="Helical" evidence="9">
    <location>
        <begin position="67"/>
        <end position="95"/>
    </location>
</feature>
<reference evidence="11" key="1">
    <citation type="submission" date="2024-07" db="EMBL/GenBank/DDBJ databases">
        <authorList>
            <person name="Yu S.T."/>
        </authorList>
    </citation>
    <scope>NUCLEOTIDE SEQUENCE</scope>
    <source>
        <strain evidence="11">R08</strain>
    </source>
</reference>
<dbReference type="InterPro" id="IPR011712">
    <property type="entry name" value="Sig_transdc_His_kin_sub3_dim/P"/>
</dbReference>
<evidence type="ECO:0000256" key="7">
    <source>
        <dbReference type="ARBA" id="ARBA00022840"/>
    </source>
</evidence>
<dbReference type="Pfam" id="PF07730">
    <property type="entry name" value="HisKA_3"/>
    <property type="match status" value="1"/>
</dbReference>
<accession>A0AB39MQV8</accession>
<evidence type="ECO:0000256" key="3">
    <source>
        <dbReference type="ARBA" id="ARBA00022553"/>
    </source>
</evidence>
<proteinExistence type="predicted"/>
<gene>
    <name evidence="11" type="ORF">AB5J58_46250</name>
</gene>
<organism evidence="11">
    <name type="scientific">Streptomyces sp. R08</name>
    <dbReference type="NCBI Taxonomy" id="3238624"/>
    <lineage>
        <taxon>Bacteria</taxon>
        <taxon>Bacillati</taxon>
        <taxon>Actinomycetota</taxon>
        <taxon>Actinomycetes</taxon>
        <taxon>Kitasatosporales</taxon>
        <taxon>Streptomycetaceae</taxon>
        <taxon>Streptomyces</taxon>
    </lineage>
</organism>
<dbReference type="PANTHER" id="PTHR24421">
    <property type="entry name" value="NITRATE/NITRITE SENSOR PROTEIN NARX-RELATED"/>
    <property type="match status" value="1"/>
</dbReference>
<dbReference type="CDD" id="cd16917">
    <property type="entry name" value="HATPase_UhpB-NarQ-NarX-like"/>
    <property type="match status" value="1"/>
</dbReference>
<dbReference type="EMBL" id="CP163431">
    <property type="protein sequence ID" value="XDQ07148.1"/>
    <property type="molecule type" value="Genomic_DNA"/>
</dbReference>
<dbReference type="Gene3D" id="3.30.565.10">
    <property type="entry name" value="Histidine kinase-like ATPase, C-terminal domain"/>
    <property type="match status" value="1"/>
</dbReference>
<dbReference type="AlphaFoldDB" id="A0AB39MQV8"/>
<evidence type="ECO:0000313" key="11">
    <source>
        <dbReference type="EMBL" id="XDQ07148.1"/>
    </source>
</evidence>
<evidence type="ECO:0000256" key="5">
    <source>
        <dbReference type="ARBA" id="ARBA00022741"/>
    </source>
</evidence>
<comment type="catalytic activity">
    <reaction evidence="1">
        <text>ATP + protein L-histidine = ADP + protein N-phospho-L-histidine.</text>
        <dbReference type="EC" id="2.7.13.3"/>
    </reaction>
</comment>
<dbReference type="PANTHER" id="PTHR24421:SF10">
    <property type="entry name" value="NITRATE_NITRITE SENSOR PROTEIN NARQ"/>
    <property type="match status" value="1"/>
</dbReference>
<dbReference type="InterPro" id="IPR036890">
    <property type="entry name" value="HATPase_C_sf"/>
</dbReference>
<feature type="transmembrane region" description="Helical" evidence="9">
    <location>
        <begin position="468"/>
        <end position="494"/>
    </location>
</feature>
<keyword evidence="3" id="KW-0597">Phosphoprotein</keyword>
<evidence type="ECO:0000259" key="10">
    <source>
        <dbReference type="Pfam" id="PF07730"/>
    </source>
</evidence>
<dbReference type="GO" id="GO:0016020">
    <property type="term" value="C:membrane"/>
    <property type="evidence" value="ECO:0007669"/>
    <property type="project" value="InterPro"/>
</dbReference>
<evidence type="ECO:0000256" key="2">
    <source>
        <dbReference type="ARBA" id="ARBA00012438"/>
    </source>
</evidence>
<dbReference type="GO" id="GO:0005524">
    <property type="term" value="F:ATP binding"/>
    <property type="evidence" value="ECO:0007669"/>
    <property type="project" value="UniProtKB-KW"/>
</dbReference>
<keyword evidence="5" id="KW-0547">Nucleotide-binding</keyword>
<keyword evidence="6 11" id="KW-0418">Kinase</keyword>
<evidence type="ECO:0000256" key="1">
    <source>
        <dbReference type="ARBA" id="ARBA00000085"/>
    </source>
</evidence>
<dbReference type="RefSeq" id="WP_369191960.1">
    <property type="nucleotide sequence ID" value="NZ_CP163431.1"/>
</dbReference>
<dbReference type="GO" id="GO:0046983">
    <property type="term" value="F:protein dimerization activity"/>
    <property type="evidence" value="ECO:0007669"/>
    <property type="project" value="InterPro"/>
</dbReference>
<keyword evidence="7" id="KW-0067">ATP-binding</keyword>
<feature type="transmembrane region" description="Helical" evidence="9">
    <location>
        <begin position="107"/>
        <end position="124"/>
    </location>
</feature>
<protein>
    <recommendedName>
        <fullName evidence="2">histidine kinase</fullName>
        <ecNumber evidence="2">2.7.13.3</ecNumber>
    </recommendedName>
</protein>
<keyword evidence="4" id="KW-0808">Transferase</keyword>
<keyword evidence="9" id="KW-0472">Membrane</keyword>
<keyword evidence="9" id="KW-1133">Transmembrane helix</keyword>
<dbReference type="Gene3D" id="1.20.5.1930">
    <property type="match status" value="1"/>
</dbReference>
<name>A0AB39MQV8_9ACTN</name>
<dbReference type="InterPro" id="IPR050482">
    <property type="entry name" value="Sensor_HK_TwoCompSys"/>
</dbReference>
<evidence type="ECO:0000256" key="9">
    <source>
        <dbReference type="SAM" id="Phobius"/>
    </source>
</evidence>
<sequence>MDVKMMALDARNRLATVRTWSRRQLVGEATLAVVLALCMAMTQWSKGPLQMVATGLAAAVISLLRRVFPVAALLATGAVSGVLGGFGLVLIVVSWSAGARIETTRRALAWFTATYLLYVGLSVPNPTQPLSAVQTLVFITLSFLVTAVVPALASRNRAQRRTLISALHEHNAQLLREREIIASHARLRERQRIAQDMHDSLGHQLALIAVHTGALEVDRDLTGGQREVVGVLRDASVSAMHELREAVGILRDGTPGQQRDHEGELEPQSRGVAGIDGLVEASRGARTVVALRRTGRPRPLAPAADHAAFRIVQEALTNALKHAQGASIAVELRYEPDSLVVEVANGPVPVLTSAVRRPVVSGGQGLTGLQERARLVGGMVHAGPATDGGFRVAGVLPYGPRSPRAAQSDPWPASPKPEEATFVDAANDFRGQSEEAVPGDGGADIDWSGAPDRQKEFDIAMGRKKKGFMIGCGSALLAFVVLGVLAVVLVVNLVGKEGDKIMLDPKVYESVKVGDSEKVVRDKLPHGKSFLSPALKDAAPAEPRGASCSSYLSTKNWPTKGGDMPAFRFCFKDGRLIEKRAFATKS</sequence>
<dbReference type="SUPFAM" id="SSF55874">
    <property type="entry name" value="ATPase domain of HSP90 chaperone/DNA topoisomerase II/histidine kinase"/>
    <property type="match status" value="1"/>
</dbReference>
<dbReference type="EC" id="2.7.13.3" evidence="2"/>
<keyword evidence="8" id="KW-0902">Two-component regulatory system</keyword>
<evidence type="ECO:0000256" key="4">
    <source>
        <dbReference type="ARBA" id="ARBA00022679"/>
    </source>
</evidence>
<evidence type="ECO:0000256" key="6">
    <source>
        <dbReference type="ARBA" id="ARBA00022777"/>
    </source>
</evidence>
<evidence type="ECO:0000256" key="8">
    <source>
        <dbReference type="ARBA" id="ARBA00023012"/>
    </source>
</evidence>
<dbReference type="GO" id="GO:0000155">
    <property type="term" value="F:phosphorelay sensor kinase activity"/>
    <property type="evidence" value="ECO:0007669"/>
    <property type="project" value="InterPro"/>
</dbReference>